<evidence type="ECO:0000313" key="3">
    <source>
        <dbReference type="Proteomes" id="UP000499080"/>
    </source>
</evidence>
<organism evidence="2 3">
    <name type="scientific">Araneus ventricosus</name>
    <name type="common">Orbweaver spider</name>
    <name type="synonym">Epeira ventricosa</name>
    <dbReference type="NCBI Taxonomy" id="182803"/>
    <lineage>
        <taxon>Eukaryota</taxon>
        <taxon>Metazoa</taxon>
        <taxon>Ecdysozoa</taxon>
        <taxon>Arthropoda</taxon>
        <taxon>Chelicerata</taxon>
        <taxon>Arachnida</taxon>
        <taxon>Araneae</taxon>
        <taxon>Araneomorphae</taxon>
        <taxon>Entelegynae</taxon>
        <taxon>Araneoidea</taxon>
        <taxon>Araneidae</taxon>
        <taxon>Araneus</taxon>
    </lineage>
</organism>
<name>A0A4Y2AFE2_ARAVE</name>
<comment type="caution">
    <text evidence="2">The sequence shown here is derived from an EMBL/GenBank/DDBJ whole genome shotgun (WGS) entry which is preliminary data.</text>
</comment>
<accession>A0A4Y2AFE2</accession>
<dbReference type="Proteomes" id="UP000499080">
    <property type="component" value="Unassembled WGS sequence"/>
</dbReference>
<keyword evidence="1" id="KW-0732">Signal</keyword>
<evidence type="ECO:0000313" key="2">
    <source>
        <dbReference type="EMBL" id="GBL78513.1"/>
    </source>
</evidence>
<proteinExistence type="predicted"/>
<feature type="chain" id="PRO_5021272941" evidence="1">
    <location>
        <begin position="46"/>
        <end position="140"/>
    </location>
</feature>
<protein>
    <submittedName>
        <fullName evidence="2">Uncharacterized protein</fullName>
    </submittedName>
</protein>
<reference evidence="2 3" key="1">
    <citation type="journal article" date="2019" name="Sci. Rep.">
        <title>Orb-weaving spider Araneus ventricosus genome elucidates the spidroin gene catalogue.</title>
        <authorList>
            <person name="Kono N."/>
            <person name="Nakamura H."/>
            <person name="Ohtoshi R."/>
            <person name="Moran D.A.P."/>
            <person name="Shinohara A."/>
            <person name="Yoshida Y."/>
            <person name="Fujiwara M."/>
            <person name="Mori M."/>
            <person name="Tomita M."/>
            <person name="Arakawa K."/>
        </authorList>
    </citation>
    <scope>NUCLEOTIDE SEQUENCE [LARGE SCALE GENOMIC DNA]</scope>
</reference>
<dbReference type="EMBL" id="BGPR01000015">
    <property type="protein sequence ID" value="GBL78513.1"/>
    <property type="molecule type" value="Genomic_DNA"/>
</dbReference>
<dbReference type="AlphaFoldDB" id="A0A4Y2AFE2"/>
<sequence>MRRFAAAHACVEIVILLSYERRWIMMASFLLVLLTCEHCSEGVAGAKISRRLTIQYGESEIRNLYQTPKPIVSEIVVPRSRSVHLSGPLEDESRLPMEQEIQNVMHQRLIEQPQTFFFHGIRKLVDSWTKCIAKAVDSVD</sequence>
<feature type="signal peptide" evidence="1">
    <location>
        <begin position="1"/>
        <end position="45"/>
    </location>
</feature>
<keyword evidence="3" id="KW-1185">Reference proteome</keyword>
<evidence type="ECO:0000256" key="1">
    <source>
        <dbReference type="SAM" id="SignalP"/>
    </source>
</evidence>
<gene>
    <name evidence="2" type="ORF">AVEN_42989_1</name>
</gene>